<name>A0ACC2IYR6_9PEZI</name>
<dbReference type="Proteomes" id="UP001153334">
    <property type="component" value="Unassembled WGS sequence"/>
</dbReference>
<proteinExistence type="predicted"/>
<evidence type="ECO:0000313" key="2">
    <source>
        <dbReference type="Proteomes" id="UP001153334"/>
    </source>
</evidence>
<protein>
    <submittedName>
        <fullName evidence="1">Uncharacterized protein</fullName>
    </submittedName>
</protein>
<dbReference type="EMBL" id="JAPESX010000639">
    <property type="protein sequence ID" value="KAJ8120352.1"/>
    <property type="molecule type" value="Genomic_DNA"/>
</dbReference>
<gene>
    <name evidence="1" type="ORF">ONZ43_g2918</name>
</gene>
<reference evidence="1" key="1">
    <citation type="submission" date="2022-11" db="EMBL/GenBank/DDBJ databases">
        <title>Genome Sequence of Nemania bipapillata.</title>
        <authorList>
            <person name="Buettner E."/>
        </authorList>
    </citation>
    <scope>NUCLEOTIDE SEQUENCE</scope>
    <source>
        <strain evidence="1">CP14</strain>
    </source>
</reference>
<accession>A0ACC2IYR6</accession>
<organism evidence="1 2">
    <name type="scientific">Nemania bipapillata</name>
    <dbReference type="NCBI Taxonomy" id="110536"/>
    <lineage>
        <taxon>Eukaryota</taxon>
        <taxon>Fungi</taxon>
        <taxon>Dikarya</taxon>
        <taxon>Ascomycota</taxon>
        <taxon>Pezizomycotina</taxon>
        <taxon>Sordariomycetes</taxon>
        <taxon>Xylariomycetidae</taxon>
        <taxon>Xylariales</taxon>
        <taxon>Xylariaceae</taxon>
        <taxon>Nemania</taxon>
    </lineage>
</organism>
<keyword evidence="2" id="KW-1185">Reference proteome</keyword>
<evidence type="ECO:0000313" key="1">
    <source>
        <dbReference type="EMBL" id="KAJ8120352.1"/>
    </source>
</evidence>
<comment type="caution">
    <text evidence="1">The sequence shown here is derived from an EMBL/GenBank/DDBJ whole genome shotgun (WGS) entry which is preliminary data.</text>
</comment>
<sequence length="1418" mass="160562">MTKSMDEVDYLSSDGGIGDNPVEDAVVEESDYMVQRENMEWSQSPESDIGQAEDSKDDLAVTQTSKTAASNTSQGDLELGYSLGQDVLKVEGTREHGHYSRDGDLGNNTITSSVSRRRHAIEVVLSPPSDPDSYHRIPRSHTVLRVSGEIESDDETFYEVEFKDGRIKYAAYDNVINYKGGRAAVQNYEKMFGLNASLKNPPKRARSEDEYEESGSDFSNRPKRSKRPEPSRSRQTRRSQRQASNRASASRDPESEFEDAIYQPIILNDDNSDYETKQVTRRLASVASSHTGRQTRSHNYIGKNHATATDSDDELAGDSNDPGIVTIVSDLAPYRRSKRKKFKAKAKMVIKRYDSDSSIEFEAARRSGRSTRTVKNMKDPEIDEYEAVEERQTNAPKHAAIKEVFHPMAEDSPFRKIHSEIFGPEDFVLQCKFCIQGYKKKDPRAPSHAKCQTCKVPGLSCAEFSTKKTPKQEEKARMDNGGEDPISLVDPRLVNNTDNVLFRCTGCKRSYHFDHLPALTTYIIEEQDLKANRLEEYAMAGWNCKDCVDTKYKIHSLVAWRPLDQAGYLGKTNQDYDEDGIEYLIRWTGRSHFHDTWMPGAWVFGVASGPMRQAFHKRDSSIYPKMDEKTAIEEEWLLADVLLNVKYRTQIRTSSKAEDLERIDDITSIFVKFQGLGYDEVVWDEPPAQDSGAPWEAFVTAYDEYLNGKYFVTVPDYKMRERIEFYRSLDFGKVCELKSQPPQLKKGKLMEYQIEGVNFLLYNFHQQQNVILADEMGLGKTVQIVAFISALTHSKPNCWPFLVVVPNATCPNWRRELKQWAPDLRVVTYHGGRVAQDLAYRHELYPDGVKSGMKAHVVIMSYEAAANVKNVFYGVKWVGLIVDEGQRLKNEETILYKSLQEMKIPCRILLTGTPLQNNKRELFNLLQFIDAKRNAEELDAKYAEITKDNLPELHSLIRPYFLRRTKAQVLKFLPPMAQIILPVTMTVVQEKLSKSIMARNPDLIRAIISKSKIKSGERKSMSNILSDLRQCLCHPFCFSAEIEDKTVDAAQMHRNLVEASPKLLLFEIMLPKLKERGHRVLIFSQYLHSLTILEDFLTGLDMAHARIDGSLSALEKQKRIDAFNAPNSPLFAMLLSTRAGGVGINLATADTVIIYDPDFNPHQDIQALSRAHRIGQKHKVLCFQLMTKNTVEEKIMQMGRKKMALDHALIESMDAKEEASEDLESILKHGAAALFSDESKDKITYDHASVDKLLDRSQIENTDTGDDDSAETQFSFARIWANDKGDLTGDLDTAQDPSPETSTSIWENILKEREAEHKRELAANQKVYGRGARRRGTLGIDYKTNRVGFIEGVDDLLLTSGQPREADSGGSEIDVDDELYIDQNDMDDMDDDSDDYKAAGEASAGPGKAKTPKAGHRH</sequence>